<dbReference type="GO" id="GO:0008270">
    <property type="term" value="F:zinc ion binding"/>
    <property type="evidence" value="ECO:0007669"/>
    <property type="project" value="UniProtKB-KW"/>
</dbReference>
<evidence type="ECO:0000256" key="1">
    <source>
        <dbReference type="ARBA" id="ARBA00022723"/>
    </source>
</evidence>
<dbReference type="PANTHER" id="PTHR48449:SF1">
    <property type="entry name" value="DUF1985 DOMAIN-CONTAINING PROTEIN"/>
    <property type="match status" value="1"/>
</dbReference>
<evidence type="ECO:0000259" key="6">
    <source>
        <dbReference type="PROSITE" id="PS50966"/>
    </source>
</evidence>
<evidence type="ECO:0000256" key="2">
    <source>
        <dbReference type="ARBA" id="ARBA00022771"/>
    </source>
</evidence>
<evidence type="ECO:0000313" key="7">
    <source>
        <dbReference type="EMBL" id="KAA0035608.1"/>
    </source>
</evidence>
<accession>A0A5A7SYC8</accession>
<dbReference type="EMBL" id="SSTE01019907">
    <property type="protein sequence ID" value="KAA0035608.1"/>
    <property type="molecule type" value="Genomic_DNA"/>
</dbReference>
<dbReference type="AlphaFoldDB" id="A0A5A7SYC8"/>
<comment type="caution">
    <text evidence="7">The sequence shown here is derived from an EMBL/GenBank/DDBJ whole genome shotgun (WGS) entry which is preliminary data.</text>
</comment>
<reference evidence="7 8" key="1">
    <citation type="submission" date="2019-08" db="EMBL/GenBank/DDBJ databases">
        <title>Draft genome sequences of two oriental melons (Cucumis melo L. var makuwa).</title>
        <authorList>
            <person name="Kwon S.-Y."/>
        </authorList>
    </citation>
    <scope>NUCLEOTIDE SEQUENCE [LARGE SCALE GENOMIC DNA]</scope>
    <source>
        <strain evidence="8">cv. SW 3</strain>
        <tissue evidence="7">Leaf</tissue>
    </source>
</reference>
<protein>
    <submittedName>
        <fullName evidence="7">Ulp1-like peptidase</fullName>
    </submittedName>
</protein>
<dbReference type="Pfam" id="PF09331">
    <property type="entry name" value="DUF1985"/>
    <property type="match status" value="1"/>
</dbReference>
<evidence type="ECO:0000256" key="3">
    <source>
        <dbReference type="ARBA" id="ARBA00022833"/>
    </source>
</evidence>
<gene>
    <name evidence="7" type="ORF">E6C27_scaffold285G002910</name>
</gene>
<feature type="region of interest" description="Disordered" evidence="5">
    <location>
        <begin position="365"/>
        <end position="417"/>
    </location>
</feature>
<feature type="compositionally biased region" description="Polar residues" evidence="5">
    <location>
        <begin position="365"/>
        <end position="394"/>
    </location>
</feature>
<dbReference type="PANTHER" id="PTHR48449">
    <property type="entry name" value="DUF1985 DOMAIN-CONTAINING PROTEIN"/>
    <property type="match status" value="1"/>
</dbReference>
<organism evidence="7 8">
    <name type="scientific">Cucumis melo var. makuwa</name>
    <name type="common">Oriental melon</name>
    <dbReference type="NCBI Taxonomy" id="1194695"/>
    <lineage>
        <taxon>Eukaryota</taxon>
        <taxon>Viridiplantae</taxon>
        <taxon>Streptophyta</taxon>
        <taxon>Embryophyta</taxon>
        <taxon>Tracheophyta</taxon>
        <taxon>Spermatophyta</taxon>
        <taxon>Magnoliopsida</taxon>
        <taxon>eudicotyledons</taxon>
        <taxon>Gunneridae</taxon>
        <taxon>Pentapetalae</taxon>
        <taxon>rosids</taxon>
        <taxon>fabids</taxon>
        <taxon>Cucurbitales</taxon>
        <taxon>Cucurbitaceae</taxon>
        <taxon>Benincaseae</taxon>
        <taxon>Cucumis</taxon>
    </lineage>
</organism>
<evidence type="ECO:0000313" key="8">
    <source>
        <dbReference type="Proteomes" id="UP000321393"/>
    </source>
</evidence>
<keyword evidence="2 4" id="KW-0863">Zinc-finger</keyword>
<proteinExistence type="predicted"/>
<feature type="compositionally biased region" description="Basic residues" evidence="5">
    <location>
        <begin position="401"/>
        <end position="410"/>
    </location>
</feature>
<dbReference type="PROSITE" id="PS50966">
    <property type="entry name" value="ZF_SWIM"/>
    <property type="match status" value="1"/>
</dbReference>
<keyword evidence="1" id="KW-0479">Metal-binding</keyword>
<dbReference type="InterPro" id="IPR007527">
    <property type="entry name" value="Znf_SWIM"/>
</dbReference>
<dbReference type="Proteomes" id="UP000321393">
    <property type="component" value="Unassembled WGS sequence"/>
</dbReference>
<dbReference type="SMART" id="SM00575">
    <property type="entry name" value="ZnF_PMZ"/>
    <property type="match status" value="1"/>
</dbReference>
<evidence type="ECO:0000256" key="4">
    <source>
        <dbReference type="PROSITE-ProRule" id="PRU00325"/>
    </source>
</evidence>
<dbReference type="InterPro" id="IPR006564">
    <property type="entry name" value="Znf_PMZ"/>
</dbReference>
<dbReference type="Pfam" id="PF04434">
    <property type="entry name" value="SWIM"/>
    <property type="match status" value="1"/>
</dbReference>
<dbReference type="InterPro" id="IPR015410">
    <property type="entry name" value="DUF1985"/>
</dbReference>
<evidence type="ECO:0000256" key="5">
    <source>
        <dbReference type="SAM" id="MobiDB-lite"/>
    </source>
</evidence>
<keyword evidence="3" id="KW-0862">Zinc</keyword>
<name>A0A5A7SYC8_CUCMM</name>
<feature type="domain" description="SWIM-type" evidence="6">
    <location>
        <begin position="9"/>
        <end position="52"/>
    </location>
</feature>
<sequence>MKVNPIDCYQFHVKDLDKEEVVNLQTKECTCKEFQAEQLPCSHVIDAARDRNINVYSLCANYYTNECLLAAYAEAVYPVRNQSDWKTSEDYVHMTVLPPKVVKRVGRPKKKRIPSVGEAPKLHKMAVSSDKYFPATVSCQVHKIGSLIKDKLTKEQLQMFDKTIFGPLLNVNMVFNDQLIHHFLLMQIPEDGNVNGICFSVLGKNVRFTQKEFNIITGLWPTNNPLEKDCDSKRLQSLLFGLENKKLITCLEIEEIFKNFEFTNDDDAVKVALAVFIETVMVGKDKKTQFDMDILGRVDDEEAFKSFDWCEFMKYSQLQMSTWPQETTVVQPKLKMSTQEKAFMESRIRGNDNMQMEDDESIGAMNNKSLEQSDSSPQREQLSPQRQQSQTVANESEMHPITKKKHFRSKKSNDKEE</sequence>